<evidence type="ECO:0000256" key="3">
    <source>
        <dbReference type="SAM" id="MobiDB-lite"/>
    </source>
</evidence>
<feature type="domain" description="DNA-directed DNA polymerase family A palm" evidence="4">
    <location>
        <begin position="487"/>
        <end position="731"/>
    </location>
</feature>
<evidence type="ECO:0000259" key="4">
    <source>
        <dbReference type="SMART" id="SM00482"/>
    </source>
</evidence>
<keyword evidence="2" id="KW-1194">Viral DNA replication</keyword>
<dbReference type="InterPro" id="IPR043502">
    <property type="entry name" value="DNA/RNA_pol_sf"/>
</dbReference>
<reference evidence="5 6" key="1">
    <citation type="submission" date="2020-07" db="EMBL/GenBank/DDBJ databases">
        <title>Ralstonia phages.</title>
        <authorList>
            <person name="Trotereau A."/>
            <person name="Boyer C."/>
            <person name="Torres-Barcelo C."/>
        </authorList>
    </citation>
    <scope>NUCLEOTIDE SEQUENCE [LARGE SCALE GENOMIC DNA]</scope>
</reference>
<dbReference type="SUPFAM" id="SSF56672">
    <property type="entry name" value="DNA/RNA polymerases"/>
    <property type="match status" value="1"/>
</dbReference>
<dbReference type="Proteomes" id="UP000515762">
    <property type="component" value="Segment"/>
</dbReference>
<dbReference type="GO" id="GO:0003677">
    <property type="term" value="F:DNA binding"/>
    <property type="evidence" value="ECO:0007669"/>
    <property type="project" value="InterPro"/>
</dbReference>
<proteinExistence type="predicted"/>
<sequence>MKYTVWDLETSTRTEYKRKANPFSAENYVVAQGACRGTLTDPFSRQQGARTFGTYFPAAAPLDGDREARIAACKALPEDWFTSMLQDTKLLVGVNIKFDLLYALANPNSHAERNLEAWMDWVNGGGIVWDCQLAEYLLAGMEQSSHMLSMDEMAPAYGGNVKVDEVKALWNAGVETIDIPEDLLMRYLLGTETEHGDIGNTELIFRGQWEKAKQSGQLRSILLNMGALMFTVEAERNGMYVDRALGDELQKKLATKLAAKLIELQAYLPDDLPLEFNWNSRFHKSALIFGGKVKYTGREPVLDDDGQPTYYQKEELHYVLADGSTIECSQWDQADAGGAPIPELERYKGGKNKGEPKTKKVKVPDLERGPKMRNADFLYEFKGFTTPDPKWESPSDPGVYSTSSDVIEALGNRNIPFLKTLSEVASMTKDLGTYFWTQDEKTGERKGMLTLVQLDSIIHHMLNMTSTVTARLSSSNPNLQNLSKGQKSDVKLLFSSRFGDDGSICQSDFSSLEVYIQAILTLCKNLIADLKSGVDMHCMRLAAKEGMEYDRVFELCKIIADPEWDYKRTKTKEFSFQRAYGAGVKKIAESTGMSEEDVQALVDAEEARYPEISAYFEALTKEIQEGRRPTGRVVPHPDIKGLTVQLGKSYSTTPDGKRYCYYESPSPKFLAERGKLASFSPTEIKNYSVQGTGGEWAKAAMWLALRAFYHYRNFNGLALLVNQVHDAVYGDFHKSVRAKAAALLHVCMEEASTFMEWWFKWELPIGVPSDTVWGANMMEENKIDDPVFAKAVDALRPWVRKRFIGGHQPSFK</sequence>
<dbReference type="PRINTS" id="PR00868">
    <property type="entry name" value="DNAPOLI"/>
</dbReference>
<dbReference type="GO" id="GO:0006261">
    <property type="term" value="P:DNA-templated DNA replication"/>
    <property type="evidence" value="ECO:0007669"/>
    <property type="project" value="InterPro"/>
</dbReference>
<evidence type="ECO:0000313" key="5">
    <source>
        <dbReference type="EMBL" id="QMV32559.1"/>
    </source>
</evidence>
<feature type="compositionally biased region" description="Basic and acidic residues" evidence="3">
    <location>
        <begin position="343"/>
        <end position="359"/>
    </location>
</feature>
<evidence type="ECO:0000313" key="6">
    <source>
        <dbReference type="Proteomes" id="UP000515762"/>
    </source>
</evidence>
<dbReference type="Pfam" id="PF00476">
    <property type="entry name" value="DNA_pol_A"/>
    <property type="match status" value="1"/>
</dbReference>
<organism evidence="5 6">
    <name type="scientific">Ralstonia phage Anchaing</name>
    <dbReference type="NCBI Taxonomy" id="2759719"/>
    <lineage>
        <taxon>Viruses</taxon>
        <taxon>Duplodnaviria</taxon>
        <taxon>Heunggongvirae</taxon>
        <taxon>Uroviricota</taxon>
        <taxon>Caudoviricetes</taxon>
        <taxon>Autographivirales</taxon>
        <taxon>Autonotataviridae</taxon>
        <taxon>Anchaingvirus</taxon>
        <taxon>Anchaingvirus anchaing</taxon>
    </lineage>
</organism>
<dbReference type="Gene3D" id="1.10.150.20">
    <property type="entry name" value="5' to 3' exonuclease, C-terminal subdomain"/>
    <property type="match status" value="1"/>
</dbReference>
<dbReference type="GO" id="GO:0006302">
    <property type="term" value="P:double-strand break repair"/>
    <property type="evidence" value="ECO:0007669"/>
    <property type="project" value="TreeGrafter"/>
</dbReference>
<dbReference type="InterPro" id="IPR001098">
    <property type="entry name" value="DNA-dir_DNA_pol_A_palm_dom"/>
</dbReference>
<protein>
    <recommendedName>
        <fullName evidence="4">DNA-directed DNA polymerase family A palm domain-containing protein</fullName>
    </recommendedName>
</protein>
<name>A0A7G5B8D6_9CAUD</name>
<accession>A0A7G5B8D6</accession>
<keyword evidence="1" id="KW-0235">DNA replication</keyword>
<dbReference type="InterPro" id="IPR002298">
    <property type="entry name" value="DNA_polymerase_A"/>
</dbReference>
<evidence type="ECO:0000256" key="1">
    <source>
        <dbReference type="ARBA" id="ARBA00022705"/>
    </source>
</evidence>
<evidence type="ECO:0000256" key="2">
    <source>
        <dbReference type="ARBA" id="ARBA00023109"/>
    </source>
</evidence>
<gene>
    <name evidence="5" type="ORF">A1_00039</name>
</gene>
<dbReference type="SMART" id="SM00482">
    <property type="entry name" value="POLAc"/>
    <property type="match status" value="1"/>
</dbReference>
<dbReference type="EMBL" id="MT740728">
    <property type="protein sequence ID" value="QMV32559.1"/>
    <property type="molecule type" value="Genomic_DNA"/>
</dbReference>
<dbReference type="PANTHER" id="PTHR10133">
    <property type="entry name" value="DNA POLYMERASE I"/>
    <property type="match status" value="1"/>
</dbReference>
<keyword evidence="6" id="KW-1185">Reference proteome</keyword>
<dbReference type="GO" id="GO:0039693">
    <property type="term" value="P:viral DNA genome replication"/>
    <property type="evidence" value="ECO:0007669"/>
    <property type="project" value="UniProtKB-KW"/>
</dbReference>
<dbReference type="Gene3D" id="3.30.70.370">
    <property type="match status" value="1"/>
</dbReference>
<dbReference type="PANTHER" id="PTHR10133:SF27">
    <property type="entry name" value="DNA POLYMERASE NU"/>
    <property type="match status" value="1"/>
</dbReference>
<feature type="region of interest" description="Disordered" evidence="3">
    <location>
        <begin position="339"/>
        <end position="359"/>
    </location>
</feature>
<dbReference type="GO" id="GO:0003887">
    <property type="term" value="F:DNA-directed DNA polymerase activity"/>
    <property type="evidence" value="ECO:0007669"/>
    <property type="project" value="InterPro"/>
</dbReference>